<reference evidence="7" key="2">
    <citation type="submission" date="2025-08" db="UniProtKB">
        <authorList>
            <consortium name="Ensembl"/>
        </authorList>
    </citation>
    <scope>IDENTIFICATION</scope>
</reference>
<evidence type="ECO:0000256" key="6">
    <source>
        <dbReference type="SAM" id="Phobius"/>
    </source>
</evidence>
<dbReference type="AlphaFoldDB" id="A0A452IFC4"/>
<keyword evidence="8" id="KW-1185">Reference proteome</keyword>
<reference evidence="8" key="1">
    <citation type="journal article" date="2017" name="PLoS ONE">
        <title>The Agassiz's desert tortoise genome provides a resource for the conservation of a threatened species.</title>
        <authorList>
            <person name="Tollis M."/>
            <person name="DeNardo D.F."/>
            <person name="Cornelius J.A."/>
            <person name="Dolby G.A."/>
            <person name="Edwards T."/>
            <person name="Henen B.T."/>
            <person name="Karl A.E."/>
            <person name="Murphy R.W."/>
            <person name="Kusumi K."/>
        </authorList>
    </citation>
    <scope>NUCLEOTIDE SEQUENCE [LARGE SCALE GENOMIC DNA]</scope>
</reference>
<evidence type="ECO:0000313" key="7">
    <source>
        <dbReference type="Ensembl" id="ENSGAGP00000026582.1"/>
    </source>
</evidence>
<evidence type="ECO:0000313" key="8">
    <source>
        <dbReference type="Proteomes" id="UP000291020"/>
    </source>
</evidence>
<feature type="transmembrane region" description="Helical" evidence="6">
    <location>
        <begin position="74"/>
        <end position="95"/>
    </location>
</feature>
<keyword evidence="3 6" id="KW-0812">Transmembrane</keyword>
<feature type="transmembrane region" description="Helical" evidence="6">
    <location>
        <begin position="43"/>
        <end position="62"/>
    </location>
</feature>
<dbReference type="Pfam" id="PF05805">
    <property type="entry name" value="L6_membrane"/>
    <property type="match status" value="1"/>
</dbReference>
<feature type="transmembrane region" description="Helical" evidence="6">
    <location>
        <begin position="12"/>
        <end position="31"/>
    </location>
</feature>
<keyword evidence="4 6" id="KW-1133">Transmembrane helix</keyword>
<evidence type="ECO:0000256" key="3">
    <source>
        <dbReference type="ARBA" id="ARBA00022692"/>
    </source>
</evidence>
<comment type="similarity">
    <text evidence="2">Belongs to the L6 tetraspanin family.</text>
</comment>
<dbReference type="PANTHER" id="PTHR14198:SF18">
    <property type="entry name" value="TRANSMEMBRANE 4 L6 FAMILY MEMBER 1"/>
    <property type="match status" value="1"/>
</dbReference>
<protein>
    <submittedName>
        <fullName evidence="7">Uncharacterized protein</fullName>
    </submittedName>
</protein>
<comment type="subcellular location">
    <subcellularLocation>
        <location evidence="1">Membrane</location>
        <topology evidence="1">Multi-pass membrane protein</topology>
    </subcellularLocation>
</comment>
<reference evidence="7" key="3">
    <citation type="submission" date="2025-09" db="UniProtKB">
        <authorList>
            <consortium name="Ensembl"/>
        </authorList>
    </citation>
    <scope>IDENTIFICATION</scope>
</reference>
<evidence type="ECO:0000256" key="2">
    <source>
        <dbReference type="ARBA" id="ARBA00006193"/>
    </source>
</evidence>
<name>A0A452IFC4_9SAUR</name>
<dbReference type="Proteomes" id="UP000291020">
    <property type="component" value="Unassembled WGS sequence"/>
</dbReference>
<evidence type="ECO:0000256" key="5">
    <source>
        <dbReference type="ARBA" id="ARBA00023136"/>
    </source>
</evidence>
<evidence type="ECO:0000256" key="1">
    <source>
        <dbReference type="ARBA" id="ARBA00004141"/>
    </source>
</evidence>
<dbReference type="GO" id="GO:0016020">
    <property type="term" value="C:membrane"/>
    <property type="evidence" value="ECO:0007669"/>
    <property type="project" value="UniProtKB-SubCell"/>
</dbReference>
<proteinExistence type="inferred from homology"/>
<dbReference type="PANTHER" id="PTHR14198">
    <property type="entry name" value="TRANSMEMBRANE 4 L6 FAMILY MEMBER 1-RELATED"/>
    <property type="match status" value="1"/>
</dbReference>
<accession>A0A452IFC4</accession>
<feature type="transmembrane region" description="Helical" evidence="6">
    <location>
        <begin position="141"/>
        <end position="160"/>
    </location>
</feature>
<dbReference type="Ensembl" id="ENSGAGT00000030219.1">
    <property type="protein sequence ID" value="ENSGAGP00000026582.1"/>
    <property type="gene ID" value="ENSGAGG00000019365.1"/>
</dbReference>
<sequence length="188" mass="20340">MCFGKCARCIGYKLLILAFFCIVANILLYFPNGETRFASEHRLSKYVACLHGIIGGGILVSTGCCHALGMLSSVLAAIIGILGSGYCFIISALGLSHGPYCLSAVEQNWVYPFTNSSGGYLLEHDRWSECREPRNIVEWNLTLFSILLVLGGIEFILCSIQVINGFLGGICGVCCNREEVSASIQGII</sequence>
<keyword evidence="5 6" id="KW-0472">Membrane</keyword>
<organism evidence="7 8">
    <name type="scientific">Gopherus agassizii</name>
    <name type="common">Agassiz's desert tortoise</name>
    <dbReference type="NCBI Taxonomy" id="38772"/>
    <lineage>
        <taxon>Eukaryota</taxon>
        <taxon>Metazoa</taxon>
        <taxon>Chordata</taxon>
        <taxon>Craniata</taxon>
        <taxon>Vertebrata</taxon>
        <taxon>Euteleostomi</taxon>
        <taxon>Archelosauria</taxon>
        <taxon>Testudinata</taxon>
        <taxon>Testudines</taxon>
        <taxon>Cryptodira</taxon>
        <taxon>Durocryptodira</taxon>
        <taxon>Testudinoidea</taxon>
        <taxon>Testudinidae</taxon>
        <taxon>Gopherus</taxon>
    </lineage>
</organism>
<dbReference type="InterPro" id="IPR008661">
    <property type="entry name" value="L6_membrane"/>
</dbReference>
<evidence type="ECO:0000256" key="4">
    <source>
        <dbReference type="ARBA" id="ARBA00022989"/>
    </source>
</evidence>